<dbReference type="Pfam" id="PF00341">
    <property type="entry name" value="PDGF"/>
    <property type="match status" value="1"/>
</dbReference>
<evidence type="ECO:0000256" key="3">
    <source>
        <dbReference type="ARBA" id="ARBA00023246"/>
    </source>
</evidence>
<reference evidence="6 7" key="1">
    <citation type="journal article" date="2016" name="Nat. Commun.">
        <title>Extremotolerant tardigrade genome and improved radiotolerance of human cultured cells by tardigrade-unique protein.</title>
        <authorList>
            <person name="Hashimoto T."/>
            <person name="Horikawa D.D."/>
            <person name="Saito Y."/>
            <person name="Kuwahara H."/>
            <person name="Kozuka-Hata H."/>
            <person name="Shin-I T."/>
            <person name="Minakuchi Y."/>
            <person name="Ohishi K."/>
            <person name="Motoyama A."/>
            <person name="Aizu T."/>
            <person name="Enomoto A."/>
            <person name="Kondo K."/>
            <person name="Tanaka S."/>
            <person name="Hara Y."/>
            <person name="Koshikawa S."/>
            <person name="Sagara H."/>
            <person name="Miura T."/>
            <person name="Yokobori S."/>
            <person name="Miyagawa K."/>
            <person name="Suzuki Y."/>
            <person name="Kubo T."/>
            <person name="Oyama M."/>
            <person name="Kohara Y."/>
            <person name="Fujiyama A."/>
            <person name="Arakawa K."/>
            <person name="Katayama T."/>
            <person name="Toyoda A."/>
            <person name="Kunieda T."/>
        </authorList>
    </citation>
    <scope>NUCLEOTIDE SEQUENCE [LARGE SCALE GENOMIC DNA]</scope>
    <source>
        <strain evidence="6 7">YOKOZUNA-1</strain>
    </source>
</reference>
<dbReference type="SUPFAM" id="SSF57501">
    <property type="entry name" value="Cystine-knot cytokines"/>
    <property type="match status" value="1"/>
</dbReference>
<organism evidence="6 7">
    <name type="scientific">Ramazzottius varieornatus</name>
    <name type="common">Water bear</name>
    <name type="synonym">Tardigrade</name>
    <dbReference type="NCBI Taxonomy" id="947166"/>
    <lineage>
        <taxon>Eukaryota</taxon>
        <taxon>Metazoa</taxon>
        <taxon>Ecdysozoa</taxon>
        <taxon>Tardigrada</taxon>
        <taxon>Eutardigrada</taxon>
        <taxon>Parachela</taxon>
        <taxon>Hypsibioidea</taxon>
        <taxon>Ramazzottiidae</taxon>
        <taxon>Ramazzottius</taxon>
    </lineage>
</organism>
<dbReference type="SMART" id="SM00141">
    <property type="entry name" value="PDGF"/>
    <property type="match status" value="1"/>
</dbReference>
<dbReference type="Gene3D" id="2.10.90.10">
    <property type="entry name" value="Cystine-knot cytokines"/>
    <property type="match status" value="1"/>
</dbReference>
<proteinExistence type="inferred from homology"/>
<evidence type="ECO:0000256" key="2">
    <source>
        <dbReference type="ARBA" id="ARBA00023030"/>
    </source>
</evidence>
<feature type="domain" description="Platelet-derived growth factor (PDGF) family profile" evidence="5">
    <location>
        <begin position="113"/>
        <end position="210"/>
    </location>
</feature>
<evidence type="ECO:0000256" key="4">
    <source>
        <dbReference type="RuleBase" id="RU003818"/>
    </source>
</evidence>
<dbReference type="OrthoDB" id="10060857at2759"/>
<evidence type="ECO:0000313" key="6">
    <source>
        <dbReference type="EMBL" id="GAV05246.1"/>
    </source>
</evidence>
<comment type="caution">
    <text evidence="6">The sequence shown here is derived from an EMBL/GenBank/DDBJ whole genome shotgun (WGS) entry which is preliminary data.</text>
</comment>
<dbReference type="AlphaFoldDB" id="A0A1D1VWE6"/>
<dbReference type="EMBL" id="BDGG01000012">
    <property type="protein sequence ID" value="GAV05246.1"/>
    <property type="molecule type" value="Genomic_DNA"/>
</dbReference>
<protein>
    <recommendedName>
        <fullName evidence="5">Platelet-derived growth factor (PDGF) family profile domain-containing protein</fullName>
    </recommendedName>
</protein>
<dbReference type="InterPro" id="IPR000072">
    <property type="entry name" value="PDGF/VEGF_dom"/>
</dbReference>
<dbReference type="Proteomes" id="UP000186922">
    <property type="component" value="Unassembled WGS sequence"/>
</dbReference>
<dbReference type="GO" id="GO:0008284">
    <property type="term" value="P:positive regulation of cell population proliferation"/>
    <property type="evidence" value="ECO:0007669"/>
    <property type="project" value="TreeGrafter"/>
</dbReference>
<keyword evidence="2 4" id="KW-0339">Growth factor</keyword>
<sequence>MFCCRSIAPAPYEVFSSVPISMLRIPFLCTVIIAFVRSQQIPQHLLNELASISDINQVFRRYGAPLNGPEPEVQPMTICVGPVDKCKKTSSSRMASGPWMSNSELKPQVSYLQAAPTTQESGPPLALNAGCSPTETVIEMPKTDSSVVVYPPGTKVKRCSGVCGHSNLLCKPTKTTKLIRKGLVLKYENGNLVPVEYQNFSLEEHTACSCDCLEKPADCLSLIQTYDSNNCKCTCKNQSMANSCGLHQMWDAKECRCKCPSHCGTRSCPFGMVFDDSYCSCIGAMASRSAKPRKTF</sequence>
<dbReference type="InterPro" id="IPR029034">
    <property type="entry name" value="Cystine-knot_cytokine"/>
</dbReference>
<comment type="similarity">
    <text evidence="1 4">Belongs to the PDGF/VEGF growth factor family.</text>
</comment>
<accession>A0A1D1VWE6</accession>
<dbReference type="GO" id="GO:0070851">
    <property type="term" value="F:growth factor receptor binding"/>
    <property type="evidence" value="ECO:0007669"/>
    <property type="project" value="TreeGrafter"/>
</dbReference>
<dbReference type="GO" id="GO:0016020">
    <property type="term" value="C:membrane"/>
    <property type="evidence" value="ECO:0007669"/>
    <property type="project" value="InterPro"/>
</dbReference>
<evidence type="ECO:0000259" key="5">
    <source>
        <dbReference type="PROSITE" id="PS50278"/>
    </source>
</evidence>
<dbReference type="GO" id="GO:0051781">
    <property type="term" value="P:positive regulation of cell division"/>
    <property type="evidence" value="ECO:0007669"/>
    <property type="project" value="UniProtKB-KW"/>
</dbReference>
<dbReference type="PANTHER" id="PTHR11633:SF1">
    <property type="entry name" value="LD28763P"/>
    <property type="match status" value="1"/>
</dbReference>
<dbReference type="PANTHER" id="PTHR11633">
    <property type="entry name" value="PLATELET-DERIVED GROWTH FACTOR"/>
    <property type="match status" value="1"/>
</dbReference>
<dbReference type="PROSITE" id="PS50278">
    <property type="entry name" value="PDGF_2"/>
    <property type="match status" value="1"/>
</dbReference>
<evidence type="ECO:0000256" key="1">
    <source>
        <dbReference type="ARBA" id="ARBA00006686"/>
    </source>
</evidence>
<keyword evidence="3" id="KW-0497">Mitogen</keyword>
<dbReference type="STRING" id="947166.A0A1D1VWE6"/>
<name>A0A1D1VWE6_RAMVA</name>
<keyword evidence="7" id="KW-1185">Reference proteome</keyword>
<dbReference type="GO" id="GO:0008083">
    <property type="term" value="F:growth factor activity"/>
    <property type="evidence" value="ECO:0007669"/>
    <property type="project" value="UniProtKB-KW"/>
</dbReference>
<evidence type="ECO:0000313" key="7">
    <source>
        <dbReference type="Proteomes" id="UP000186922"/>
    </source>
</evidence>
<gene>
    <name evidence="6" type="primary">RvY_15409-1</name>
    <name evidence="6" type="synonym">RvY_15409.1</name>
    <name evidence="6" type="ORF">RvY_15409</name>
</gene>
<dbReference type="GO" id="GO:0005615">
    <property type="term" value="C:extracellular space"/>
    <property type="evidence" value="ECO:0007669"/>
    <property type="project" value="TreeGrafter"/>
</dbReference>